<dbReference type="PANTHER" id="PTHR33442">
    <property type="entry name" value="TRANS-3-HYDROXY-L-PROLINE DEHYDRATASE"/>
    <property type="match status" value="1"/>
</dbReference>
<dbReference type="OrthoDB" id="181267at2"/>
<name>A0A5D9DC90_HALER</name>
<proteinExistence type="inferred from homology"/>
<dbReference type="Gene3D" id="3.10.310.10">
    <property type="entry name" value="Diaminopimelate Epimerase, Chain A, domain 1"/>
    <property type="match status" value="2"/>
</dbReference>
<keyword evidence="3" id="KW-1185">Reference proteome</keyword>
<protein>
    <submittedName>
        <fullName evidence="2">Proline racemase</fullName>
    </submittedName>
</protein>
<dbReference type="EMBL" id="VTPU01000005">
    <property type="protein sequence ID" value="TZG40371.1"/>
    <property type="molecule type" value="Genomic_DNA"/>
</dbReference>
<accession>A0A5D9DC90</accession>
<dbReference type="GO" id="GO:0047580">
    <property type="term" value="F:4-hydroxyproline epimerase activity"/>
    <property type="evidence" value="ECO:0007669"/>
    <property type="project" value="UniProtKB-ARBA"/>
</dbReference>
<dbReference type="SUPFAM" id="SSF54506">
    <property type="entry name" value="Diaminopimelate epimerase-like"/>
    <property type="match status" value="1"/>
</dbReference>
<organism evidence="2 3">
    <name type="scientific">Halomonas eurihalina</name>
    <dbReference type="NCBI Taxonomy" id="42566"/>
    <lineage>
        <taxon>Bacteria</taxon>
        <taxon>Pseudomonadati</taxon>
        <taxon>Pseudomonadota</taxon>
        <taxon>Gammaproteobacteria</taxon>
        <taxon>Oceanospirillales</taxon>
        <taxon>Halomonadaceae</taxon>
        <taxon>Halomonas</taxon>
    </lineage>
</organism>
<evidence type="ECO:0000313" key="2">
    <source>
        <dbReference type="EMBL" id="TZG40371.1"/>
    </source>
</evidence>
<reference evidence="2 3" key="1">
    <citation type="submission" date="2019-08" db="EMBL/GenBank/DDBJ databases">
        <title>Draft Genome Sequence of Halomonas eurihalina Isolated from Preserved Hide-surface.</title>
        <authorList>
            <person name="Hussain S.A."/>
            <person name="Xu A."/>
            <person name="Sarker M."/>
            <person name="Sommers C."/>
        </authorList>
    </citation>
    <scope>NUCLEOTIDE SEQUENCE [LARGE SCALE GENOMIC DNA]</scope>
    <source>
        <strain evidence="2 3">MS1</strain>
    </source>
</reference>
<comment type="similarity">
    <text evidence="1">Belongs to the proline racemase family.</text>
</comment>
<sequence>MRSEARMARSEGPASRISLDVVEAQAGGDVGRVIMDGVTDLPGSTVVGRAEFLQHEADGLRRCFVSPPHGTPSHCLNLIVPPSDARADAGLIIMGPMGYPGFSGSNAMCAVAALAEAERLPTTEAEQRLVLETPAGLSTLDIGCRNARVETVTYEAVPGFVATGEHRLEVEGWGSVPLELVYGGTSYVMVRGAEIGIDPATASVEALQRFCAALLASLDPAWCIHHPLLGDLPPPSMILLAGAPERSPIKGMSVPLAVYMHPGVICRGPTGTGTTALLAHLMKRGELPPGTTVRTVSPFGNVFEGTLLGSARIGDVTGVRTSIRGHPRVLARSQVFLDEEALSCDVQGFRRLFEAPPGDGRVG</sequence>
<gene>
    <name evidence="2" type="ORF">FZZ93_06990</name>
</gene>
<dbReference type="InterPro" id="IPR008794">
    <property type="entry name" value="Pro_racemase_fam"/>
</dbReference>
<dbReference type="AlphaFoldDB" id="A0A5D9DC90"/>
<dbReference type="PANTHER" id="PTHR33442:SF5">
    <property type="entry name" value="BIFUNCTIONAL TRANS-3-HYDROXY-L-PROLINE DEHYDRATASE_2-EPIMERASE"/>
    <property type="match status" value="1"/>
</dbReference>
<evidence type="ECO:0000313" key="3">
    <source>
        <dbReference type="Proteomes" id="UP000324260"/>
    </source>
</evidence>
<evidence type="ECO:0000256" key="1">
    <source>
        <dbReference type="ARBA" id="ARBA00007529"/>
    </source>
</evidence>
<dbReference type="Proteomes" id="UP000324260">
    <property type="component" value="Unassembled WGS sequence"/>
</dbReference>
<comment type="caution">
    <text evidence="2">The sequence shown here is derived from an EMBL/GenBank/DDBJ whole genome shotgun (WGS) entry which is preliminary data.</text>
</comment>
<dbReference type="Pfam" id="PF05544">
    <property type="entry name" value="Pro_racemase"/>
    <property type="match status" value="1"/>
</dbReference>